<dbReference type="FunFam" id="2.40.110.10:FF:000031">
    <property type="entry name" value="Acyl-CoA dehydrogenase, putative"/>
    <property type="match status" value="1"/>
</dbReference>
<keyword evidence="3 10" id="KW-0285">Flavoprotein</keyword>
<dbReference type="OrthoDB" id="9807883at2"/>
<evidence type="ECO:0000256" key="8">
    <source>
        <dbReference type="ARBA" id="ARBA00066694"/>
    </source>
</evidence>
<comment type="caution">
    <text evidence="15">The sequence shown here is derived from an EMBL/GenBank/DDBJ whole genome shotgun (WGS) entry which is preliminary data.</text>
</comment>
<dbReference type="InterPro" id="IPR013786">
    <property type="entry name" value="AcylCoA_DH/ox_N"/>
</dbReference>
<organism evidence="15 16">
    <name type="scientific">Candidatus Rhodobacter oscarellae</name>
    <dbReference type="NCBI Taxonomy" id="1675527"/>
    <lineage>
        <taxon>Bacteria</taxon>
        <taxon>Pseudomonadati</taxon>
        <taxon>Pseudomonadota</taxon>
        <taxon>Alphaproteobacteria</taxon>
        <taxon>Rhodobacterales</taxon>
        <taxon>Rhodobacter group</taxon>
        <taxon>Rhodobacter</taxon>
    </lineage>
</organism>
<comment type="catalytic activity">
    <reaction evidence="6">
        <text>3-(methylsulfanyl)propanoyl-CoA + oxidized [electron-transfer flavoprotein] + H(+) = 3-(methylsulfanyl)acryloyl-CoA + reduced [electron-transfer flavoprotein]</text>
        <dbReference type="Rhea" id="RHEA:52612"/>
        <dbReference type="Rhea" id="RHEA-COMP:10685"/>
        <dbReference type="Rhea" id="RHEA-COMP:10686"/>
        <dbReference type="ChEBI" id="CHEBI:15378"/>
        <dbReference type="ChEBI" id="CHEBI:57692"/>
        <dbReference type="ChEBI" id="CHEBI:58307"/>
        <dbReference type="ChEBI" id="CHEBI:82815"/>
        <dbReference type="ChEBI" id="CHEBI:84994"/>
        <dbReference type="EC" id="1.3.99.41"/>
    </reaction>
    <physiologicalReaction direction="left-to-right" evidence="6">
        <dbReference type="Rhea" id="RHEA:52613"/>
    </physiologicalReaction>
</comment>
<comment type="function">
    <text evidence="7">Involved in the assimilation of dimethylsulphoniopropionate (DMSP), an important compound in the fixation of carbon in marine phytoplankton, by mediating the conversion of 3-(methylthio)propanoyl-CoA (MMPA-CoA) to 3-(methylthio)acryloyl-CoA (MTA-CoA).</text>
</comment>
<accession>A0A0J9E6L0</accession>
<dbReference type="Pfam" id="PF00441">
    <property type="entry name" value="Acyl-CoA_dh_1"/>
    <property type="match status" value="1"/>
</dbReference>
<dbReference type="InterPro" id="IPR046373">
    <property type="entry name" value="Acyl-CoA_Oxase/DH_mid-dom_sf"/>
</dbReference>
<evidence type="ECO:0000256" key="3">
    <source>
        <dbReference type="ARBA" id="ARBA00022630"/>
    </source>
</evidence>
<evidence type="ECO:0000259" key="13">
    <source>
        <dbReference type="Pfam" id="PF02771"/>
    </source>
</evidence>
<gene>
    <name evidence="15" type="ORF">AIOL_003273</name>
</gene>
<evidence type="ECO:0000256" key="2">
    <source>
        <dbReference type="ARBA" id="ARBA00009347"/>
    </source>
</evidence>
<keyword evidence="16" id="KW-1185">Reference proteome</keyword>
<comment type="cofactor">
    <cofactor evidence="1 10">
        <name>FAD</name>
        <dbReference type="ChEBI" id="CHEBI:57692"/>
    </cofactor>
</comment>
<dbReference type="Pfam" id="PF02771">
    <property type="entry name" value="Acyl-CoA_dh_N"/>
    <property type="match status" value="1"/>
</dbReference>
<feature type="domain" description="Acetyl-CoA dehydrogenase-like C-terminal" evidence="14">
    <location>
        <begin position="456"/>
        <end position="562"/>
    </location>
</feature>
<dbReference type="AlphaFoldDB" id="A0A0J9E6L0"/>
<dbReference type="Gene3D" id="2.40.110.10">
    <property type="entry name" value="Butyryl-CoA Dehydrogenase, subunit A, domain 2"/>
    <property type="match status" value="1"/>
</dbReference>
<feature type="domain" description="Acyl-CoA oxidase/dehydrogenase middle" evidence="12">
    <location>
        <begin position="161"/>
        <end position="269"/>
    </location>
</feature>
<dbReference type="InterPro" id="IPR037069">
    <property type="entry name" value="AcylCoA_DH/ox_N_sf"/>
</dbReference>
<protein>
    <recommendedName>
        <fullName evidence="9">3-methylmercaptopropionyl-CoA dehydrogenase</fullName>
        <ecNumber evidence="8">1.3.99.41</ecNumber>
    </recommendedName>
</protein>
<dbReference type="GO" id="GO:0016627">
    <property type="term" value="F:oxidoreductase activity, acting on the CH-CH group of donors"/>
    <property type="evidence" value="ECO:0007669"/>
    <property type="project" value="InterPro"/>
</dbReference>
<evidence type="ECO:0000256" key="7">
    <source>
        <dbReference type="ARBA" id="ARBA00058683"/>
    </source>
</evidence>
<dbReference type="Proteomes" id="UP000037178">
    <property type="component" value="Unassembled WGS sequence"/>
</dbReference>
<dbReference type="PANTHER" id="PTHR42803:SF1">
    <property type="entry name" value="BROAD-SPECIFICITY LINEAR ACYL-COA DEHYDROGENASE FADE5"/>
    <property type="match status" value="1"/>
</dbReference>
<dbReference type="GO" id="GO:0050660">
    <property type="term" value="F:flavin adenine dinucleotide binding"/>
    <property type="evidence" value="ECO:0007669"/>
    <property type="project" value="InterPro"/>
</dbReference>
<dbReference type="SUPFAM" id="SSF47203">
    <property type="entry name" value="Acyl-CoA dehydrogenase C-terminal domain-like"/>
    <property type="match status" value="1"/>
</dbReference>
<evidence type="ECO:0000259" key="14">
    <source>
        <dbReference type="Pfam" id="PF12806"/>
    </source>
</evidence>
<dbReference type="InterPro" id="IPR036250">
    <property type="entry name" value="AcylCo_DH-like_C"/>
</dbReference>
<dbReference type="Pfam" id="PF02770">
    <property type="entry name" value="Acyl-CoA_dh_M"/>
    <property type="match status" value="1"/>
</dbReference>
<dbReference type="InterPro" id="IPR025878">
    <property type="entry name" value="Acyl-CoA_dh-like_C_dom"/>
</dbReference>
<sequence length="570" mass="60141">MPYRAPVSEFRFLFDHVVELATVSATERFAEADAETVDAILSEAGKMSEDVLAPLQRNGDLHPAVLENGVVRTSPGYADGYKAIAEGGWVSTSADPEHGGMGLPLTVTTAVNEMMASACLSLQLNPLMTQGQIEALEHHASDEIKALYLPKLISGEWSGTMNLTEPQAGSDVGALRSKAEPNGDGTYAITGQKIYISWGDNDFTGNVCHLVLARLPDGVPGTKGISLFMVPRNIPDENGTPGVANTLKVVSLEHKLGLHGSPTAVMQYDGATGWLIGKEHGGMAAMFTMMNNARLGVGVQGIGAGEGAYQHALAYALERKQGRAAVPGGTGTILDHADVRRMLTTMKAELFAARAIALANAVALDMATATGQADWTARAALLTPITKAHGTEVGMAVSELGLQVHGGMGFIEETGAAQYARDVRVTAIYEGTNGIQSMDLVARKMMDGGEAAYRLLDEIEAGAEAARETMPDLAQPVWSAAENLRETTEWLVGQDMSDRFAGALPYLRAFARVLGAHYHLKAASAGGDTRKSLAGFYISRLLPDHAANCAHARAGAEGLYALSPEDLAVA</sequence>
<evidence type="ECO:0000256" key="5">
    <source>
        <dbReference type="ARBA" id="ARBA00023002"/>
    </source>
</evidence>
<evidence type="ECO:0000256" key="9">
    <source>
        <dbReference type="ARBA" id="ARBA00069043"/>
    </source>
</evidence>
<dbReference type="Gene3D" id="1.10.540.10">
    <property type="entry name" value="Acyl-CoA dehydrogenase/oxidase, N-terminal domain"/>
    <property type="match status" value="1"/>
</dbReference>
<dbReference type="STRING" id="1675527.AIOL_003273"/>
<dbReference type="InterPro" id="IPR052166">
    <property type="entry name" value="Diverse_Acyl-CoA_DH"/>
</dbReference>
<evidence type="ECO:0000256" key="10">
    <source>
        <dbReference type="RuleBase" id="RU362125"/>
    </source>
</evidence>
<evidence type="ECO:0000256" key="1">
    <source>
        <dbReference type="ARBA" id="ARBA00001974"/>
    </source>
</evidence>
<dbReference type="RefSeq" id="WP_049643923.1">
    <property type="nucleotide sequence ID" value="NZ_LFTY01000002.1"/>
</dbReference>
<dbReference type="PATRIC" id="fig|1675527.3.peg.3423"/>
<proteinExistence type="inferred from homology"/>
<evidence type="ECO:0000313" key="16">
    <source>
        <dbReference type="Proteomes" id="UP000037178"/>
    </source>
</evidence>
<comment type="similarity">
    <text evidence="2 10">Belongs to the acyl-CoA dehydrogenase family.</text>
</comment>
<evidence type="ECO:0000259" key="12">
    <source>
        <dbReference type="Pfam" id="PF02770"/>
    </source>
</evidence>
<evidence type="ECO:0000259" key="11">
    <source>
        <dbReference type="Pfam" id="PF00441"/>
    </source>
</evidence>
<dbReference type="Pfam" id="PF12806">
    <property type="entry name" value="Acyl-CoA_dh_C"/>
    <property type="match status" value="1"/>
</dbReference>
<dbReference type="PANTHER" id="PTHR42803">
    <property type="entry name" value="ACYL-COA DEHYDROGENASE"/>
    <property type="match status" value="1"/>
</dbReference>
<name>A0A0J9E6L0_9RHOB</name>
<dbReference type="InterPro" id="IPR006091">
    <property type="entry name" value="Acyl-CoA_Oxase/DH_mid-dom"/>
</dbReference>
<dbReference type="SUPFAM" id="SSF56645">
    <property type="entry name" value="Acyl-CoA dehydrogenase NM domain-like"/>
    <property type="match status" value="1"/>
</dbReference>
<keyword evidence="5 10" id="KW-0560">Oxidoreductase</keyword>
<evidence type="ECO:0000256" key="6">
    <source>
        <dbReference type="ARBA" id="ARBA00051388"/>
    </source>
</evidence>
<dbReference type="InterPro" id="IPR009075">
    <property type="entry name" value="AcylCo_DH/oxidase_C"/>
</dbReference>
<feature type="domain" description="Acyl-CoA dehydrogenase/oxidase C-terminal" evidence="11">
    <location>
        <begin position="281"/>
        <end position="443"/>
    </location>
</feature>
<dbReference type="InterPro" id="IPR009100">
    <property type="entry name" value="AcylCoA_DH/oxidase_NM_dom_sf"/>
</dbReference>
<evidence type="ECO:0000256" key="4">
    <source>
        <dbReference type="ARBA" id="ARBA00022827"/>
    </source>
</evidence>
<reference evidence="15 16" key="1">
    <citation type="submission" date="2015-06" db="EMBL/GenBank/DDBJ databases">
        <title>Draft genome sequence of an Alphaproteobacteria species associated to the Mediterranean sponge Oscarella lobularis.</title>
        <authorList>
            <person name="Jourda C."/>
            <person name="Santini S."/>
            <person name="Claverie J.-M."/>
        </authorList>
    </citation>
    <scope>NUCLEOTIDE SEQUENCE [LARGE SCALE GENOMIC DNA]</scope>
    <source>
        <strain evidence="15">IGS</strain>
    </source>
</reference>
<keyword evidence="4 10" id="KW-0274">FAD</keyword>
<dbReference type="EMBL" id="LFTY01000002">
    <property type="protein sequence ID" value="KMW58301.1"/>
    <property type="molecule type" value="Genomic_DNA"/>
</dbReference>
<feature type="domain" description="Acyl-CoA dehydrogenase/oxidase N-terminal" evidence="13">
    <location>
        <begin position="81"/>
        <end position="156"/>
    </location>
</feature>
<dbReference type="EC" id="1.3.99.41" evidence="8"/>
<dbReference type="Gene3D" id="1.20.140.10">
    <property type="entry name" value="Butyryl-CoA Dehydrogenase, subunit A, domain 3"/>
    <property type="match status" value="1"/>
</dbReference>
<evidence type="ECO:0000313" key="15">
    <source>
        <dbReference type="EMBL" id="KMW58301.1"/>
    </source>
</evidence>